<proteinExistence type="predicted"/>
<dbReference type="EMBL" id="FOCQ01000004">
    <property type="protein sequence ID" value="SEM99589.1"/>
    <property type="molecule type" value="Genomic_DNA"/>
</dbReference>
<dbReference type="Proteomes" id="UP000199695">
    <property type="component" value="Unassembled WGS sequence"/>
</dbReference>
<organism evidence="1 2">
    <name type="scientific">Lihuaxuella thermophila</name>
    <dbReference type="NCBI Taxonomy" id="1173111"/>
    <lineage>
        <taxon>Bacteria</taxon>
        <taxon>Bacillati</taxon>
        <taxon>Bacillota</taxon>
        <taxon>Bacilli</taxon>
        <taxon>Bacillales</taxon>
        <taxon>Thermoactinomycetaceae</taxon>
        <taxon>Lihuaxuella</taxon>
    </lineage>
</organism>
<protein>
    <submittedName>
        <fullName evidence="1">Uncharacterized protein</fullName>
    </submittedName>
</protein>
<sequence length="40" mass="4479">MKMDILLVQCRPKHELNDFRYQSENLALGLLGGIFTGSAV</sequence>
<evidence type="ECO:0000313" key="2">
    <source>
        <dbReference type="Proteomes" id="UP000199695"/>
    </source>
</evidence>
<dbReference type="STRING" id="1173111.SAMN05444955_104166"/>
<name>A0A1H8CXG3_9BACL</name>
<gene>
    <name evidence="1" type="ORF">SAMN05444955_104166</name>
</gene>
<dbReference type="AlphaFoldDB" id="A0A1H8CXG3"/>
<evidence type="ECO:0000313" key="1">
    <source>
        <dbReference type="EMBL" id="SEM99589.1"/>
    </source>
</evidence>
<accession>A0A1H8CXG3</accession>
<keyword evidence="2" id="KW-1185">Reference proteome</keyword>
<reference evidence="1 2" key="1">
    <citation type="submission" date="2016-10" db="EMBL/GenBank/DDBJ databases">
        <authorList>
            <person name="de Groot N.N."/>
        </authorList>
    </citation>
    <scope>NUCLEOTIDE SEQUENCE [LARGE SCALE GENOMIC DNA]</scope>
    <source>
        <strain evidence="1 2">DSM 46701</strain>
    </source>
</reference>